<name>A0ABV9HFV1_9MICO</name>
<evidence type="ECO:0000313" key="3">
    <source>
        <dbReference type="Proteomes" id="UP001596011"/>
    </source>
</evidence>
<keyword evidence="1" id="KW-0472">Membrane</keyword>
<sequence length="69" mass="7489">MLSLPSRFVGFVLAFNWPVALALIAFVVIVGGIVFILFWDITPCEKAMILRALGDLVHGADGLSRTECP</sequence>
<organism evidence="2 3">
    <name type="scientific">Promicromonospora alba</name>
    <dbReference type="NCBI Taxonomy" id="1616110"/>
    <lineage>
        <taxon>Bacteria</taxon>
        <taxon>Bacillati</taxon>
        <taxon>Actinomycetota</taxon>
        <taxon>Actinomycetes</taxon>
        <taxon>Micrococcales</taxon>
        <taxon>Promicromonosporaceae</taxon>
        <taxon>Promicromonospora</taxon>
    </lineage>
</organism>
<evidence type="ECO:0000256" key="1">
    <source>
        <dbReference type="SAM" id="Phobius"/>
    </source>
</evidence>
<dbReference type="Proteomes" id="UP001596011">
    <property type="component" value="Unassembled WGS sequence"/>
</dbReference>
<proteinExistence type="predicted"/>
<evidence type="ECO:0000313" key="2">
    <source>
        <dbReference type="EMBL" id="MFC4628021.1"/>
    </source>
</evidence>
<accession>A0ABV9HFV1</accession>
<dbReference type="RefSeq" id="WP_377133702.1">
    <property type="nucleotide sequence ID" value="NZ_JBHSFI010000003.1"/>
</dbReference>
<dbReference type="EMBL" id="JBHSFI010000003">
    <property type="protein sequence ID" value="MFC4628021.1"/>
    <property type="molecule type" value="Genomic_DNA"/>
</dbReference>
<comment type="caution">
    <text evidence="2">The sequence shown here is derived from an EMBL/GenBank/DDBJ whole genome shotgun (WGS) entry which is preliminary data.</text>
</comment>
<protein>
    <submittedName>
        <fullName evidence="2">Uncharacterized protein</fullName>
    </submittedName>
</protein>
<keyword evidence="3" id="KW-1185">Reference proteome</keyword>
<gene>
    <name evidence="2" type="ORF">ACFO6V_07245</name>
</gene>
<reference evidence="3" key="1">
    <citation type="journal article" date="2019" name="Int. J. Syst. Evol. Microbiol.">
        <title>The Global Catalogue of Microorganisms (GCM) 10K type strain sequencing project: providing services to taxonomists for standard genome sequencing and annotation.</title>
        <authorList>
            <consortium name="The Broad Institute Genomics Platform"/>
            <consortium name="The Broad Institute Genome Sequencing Center for Infectious Disease"/>
            <person name="Wu L."/>
            <person name="Ma J."/>
        </authorList>
    </citation>
    <scope>NUCLEOTIDE SEQUENCE [LARGE SCALE GENOMIC DNA]</scope>
    <source>
        <strain evidence="3">CCUG 42722</strain>
    </source>
</reference>
<keyword evidence="1" id="KW-1133">Transmembrane helix</keyword>
<keyword evidence="1" id="KW-0812">Transmembrane</keyword>
<feature type="transmembrane region" description="Helical" evidence="1">
    <location>
        <begin position="20"/>
        <end position="41"/>
    </location>
</feature>